<feature type="signal peptide" evidence="1">
    <location>
        <begin position="1"/>
        <end position="22"/>
    </location>
</feature>
<sequence>MKKTFTFLLMVLILGLCTALKAQTALDPNQFVNTQITADGVYTMEAGGFYAFDGRLDLVHDVTIQGPSEDWIRDQANPPVILQTPGADGSQRQFMQINEGGKLTLENVILSGTHSNDEVCRVMINNTGGSGFVVDNCVITDWTDFALRNQNSEAESISVTNTVFINGVRVSYSQWGGFPIRMDSAPDEVIWENNTIVNCGRLLANAGPFEEATIHQTHNTVVNQIVAGEEHRGNEIIQANNIFYNYHFIGYATENHSAPSDNYATYWTGLNVFSPLANALDHISLYVGQNLFYRPQEVVDWFETKSGDSIALSKLWEFAEVDSFILADDNYRIGANYADIDPGFASVPDNIGTIVENINLHYNRTPDDNWIDWRIPSPVTFDANSAPSLSNWPPAFDLSYSNSGLQTAGTDGLPLGDLNWFPEKKAEYLANRDAFIADIRDSMLNAQLFYDPETMDNTPLITELSSSVKELRDPSQLNSAGNFPNPFTDITTIKFGIKQQSDVTLSVYDLVGKKIYESSQDGLAPGSYVFNFNGANLSSGTYFYKINAVGKNGQNYVASKKMILSK</sequence>
<dbReference type="Gene3D" id="2.60.40.4070">
    <property type="match status" value="1"/>
</dbReference>
<accession>A0AA37SN61</accession>
<reference evidence="3" key="2">
    <citation type="submission" date="2023-01" db="EMBL/GenBank/DDBJ databases">
        <title>Draft genome sequence of Portibacter lacus strain NBRC 108769.</title>
        <authorList>
            <person name="Sun Q."/>
            <person name="Mori K."/>
        </authorList>
    </citation>
    <scope>NUCLEOTIDE SEQUENCE</scope>
    <source>
        <strain evidence="3">NBRC 108769</strain>
    </source>
</reference>
<evidence type="ECO:0000313" key="4">
    <source>
        <dbReference type="Proteomes" id="UP001156666"/>
    </source>
</evidence>
<proteinExistence type="predicted"/>
<comment type="caution">
    <text evidence="3">The sequence shown here is derived from an EMBL/GenBank/DDBJ whole genome shotgun (WGS) entry which is preliminary data.</text>
</comment>
<gene>
    <name evidence="3" type="ORF">GCM10007940_25180</name>
</gene>
<dbReference type="NCBIfam" id="TIGR04183">
    <property type="entry name" value="Por_Secre_tail"/>
    <property type="match status" value="1"/>
</dbReference>
<dbReference type="RefSeq" id="WP_235291581.1">
    <property type="nucleotide sequence ID" value="NZ_BSOH01000014.1"/>
</dbReference>
<evidence type="ECO:0000259" key="2">
    <source>
        <dbReference type="Pfam" id="PF18962"/>
    </source>
</evidence>
<keyword evidence="1" id="KW-0732">Signal</keyword>
<protein>
    <recommendedName>
        <fullName evidence="2">Secretion system C-terminal sorting domain-containing protein</fullName>
    </recommendedName>
</protein>
<keyword evidence="4" id="KW-1185">Reference proteome</keyword>
<dbReference type="EMBL" id="BSOH01000014">
    <property type="protein sequence ID" value="GLR17903.1"/>
    <property type="molecule type" value="Genomic_DNA"/>
</dbReference>
<feature type="domain" description="Secretion system C-terminal sorting" evidence="2">
    <location>
        <begin position="483"/>
        <end position="551"/>
    </location>
</feature>
<name>A0AA37SN61_9BACT</name>
<dbReference type="Pfam" id="PF18962">
    <property type="entry name" value="Por_Secre_tail"/>
    <property type="match status" value="1"/>
</dbReference>
<dbReference type="Proteomes" id="UP001156666">
    <property type="component" value="Unassembled WGS sequence"/>
</dbReference>
<dbReference type="SUPFAM" id="SSF51126">
    <property type="entry name" value="Pectin lyase-like"/>
    <property type="match status" value="1"/>
</dbReference>
<dbReference type="AlphaFoldDB" id="A0AA37SN61"/>
<dbReference type="InterPro" id="IPR011050">
    <property type="entry name" value="Pectin_lyase_fold/virulence"/>
</dbReference>
<reference evidence="3" key="1">
    <citation type="journal article" date="2014" name="Int. J. Syst. Evol. Microbiol.">
        <title>Complete genome sequence of Corynebacterium casei LMG S-19264T (=DSM 44701T), isolated from a smear-ripened cheese.</title>
        <authorList>
            <consortium name="US DOE Joint Genome Institute (JGI-PGF)"/>
            <person name="Walter F."/>
            <person name="Albersmeier A."/>
            <person name="Kalinowski J."/>
            <person name="Ruckert C."/>
        </authorList>
    </citation>
    <scope>NUCLEOTIDE SEQUENCE</scope>
    <source>
        <strain evidence="3">NBRC 108769</strain>
    </source>
</reference>
<feature type="chain" id="PRO_5041361140" description="Secretion system C-terminal sorting domain-containing protein" evidence="1">
    <location>
        <begin position="23"/>
        <end position="566"/>
    </location>
</feature>
<dbReference type="InterPro" id="IPR026444">
    <property type="entry name" value="Secre_tail"/>
</dbReference>
<evidence type="ECO:0000313" key="3">
    <source>
        <dbReference type="EMBL" id="GLR17903.1"/>
    </source>
</evidence>
<evidence type="ECO:0000256" key="1">
    <source>
        <dbReference type="SAM" id="SignalP"/>
    </source>
</evidence>
<organism evidence="3 4">
    <name type="scientific">Portibacter lacus</name>
    <dbReference type="NCBI Taxonomy" id="1099794"/>
    <lineage>
        <taxon>Bacteria</taxon>
        <taxon>Pseudomonadati</taxon>
        <taxon>Bacteroidota</taxon>
        <taxon>Saprospiria</taxon>
        <taxon>Saprospirales</taxon>
        <taxon>Haliscomenobacteraceae</taxon>
        <taxon>Portibacter</taxon>
    </lineage>
</organism>